<dbReference type="GO" id="GO:0008254">
    <property type="term" value="F:3'-nucleotidase activity"/>
    <property type="evidence" value="ECO:0007669"/>
    <property type="project" value="TreeGrafter"/>
</dbReference>
<dbReference type="EMBL" id="CP042912">
    <property type="protein sequence ID" value="QEG22737.1"/>
    <property type="molecule type" value="Genomic_DNA"/>
</dbReference>
<comment type="catalytic activity">
    <reaction evidence="1 7">
        <text>a ribonucleoside 5'-phosphate + H2O = a ribonucleoside + phosphate</text>
        <dbReference type="Rhea" id="RHEA:12484"/>
        <dbReference type="ChEBI" id="CHEBI:15377"/>
        <dbReference type="ChEBI" id="CHEBI:18254"/>
        <dbReference type="ChEBI" id="CHEBI:43474"/>
        <dbReference type="ChEBI" id="CHEBI:58043"/>
        <dbReference type="EC" id="3.1.3.5"/>
    </reaction>
</comment>
<evidence type="ECO:0000256" key="1">
    <source>
        <dbReference type="ARBA" id="ARBA00000815"/>
    </source>
</evidence>
<evidence type="ECO:0000256" key="7">
    <source>
        <dbReference type="HAMAP-Rule" id="MF_00060"/>
    </source>
</evidence>
<evidence type="ECO:0000313" key="10">
    <source>
        <dbReference type="Proteomes" id="UP000322214"/>
    </source>
</evidence>
<dbReference type="Pfam" id="PF01975">
    <property type="entry name" value="SurE"/>
    <property type="match status" value="1"/>
</dbReference>
<dbReference type="HAMAP" id="MF_00060">
    <property type="entry name" value="SurE"/>
    <property type="match status" value="1"/>
</dbReference>
<dbReference type="GO" id="GO:0000166">
    <property type="term" value="F:nucleotide binding"/>
    <property type="evidence" value="ECO:0007669"/>
    <property type="project" value="UniProtKB-KW"/>
</dbReference>
<comment type="subcellular location">
    <subcellularLocation>
        <location evidence="7">Cytoplasm</location>
    </subcellularLocation>
</comment>
<protein>
    <recommendedName>
        <fullName evidence="7">5'-nucleotidase SurE</fullName>
        <ecNumber evidence="7">3.1.3.5</ecNumber>
    </recommendedName>
    <alternativeName>
        <fullName evidence="7">Nucleoside 5'-monophosphate phosphohydrolase</fullName>
    </alternativeName>
</protein>
<organism evidence="9 10">
    <name type="scientific">Mariniblastus fucicola</name>
    <dbReference type="NCBI Taxonomy" id="980251"/>
    <lineage>
        <taxon>Bacteria</taxon>
        <taxon>Pseudomonadati</taxon>
        <taxon>Planctomycetota</taxon>
        <taxon>Planctomycetia</taxon>
        <taxon>Pirellulales</taxon>
        <taxon>Pirellulaceae</taxon>
        <taxon>Mariniblastus</taxon>
    </lineage>
</organism>
<comment type="similarity">
    <text evidence="2 7">Belongs to the SurE nucleotidase family.</text>
</comment>
<dbReference type="OrthoDB" id="9780815at2"/>
<comment type="cofactor">
    <cofactor evidence="7">
        <name>a divalent metal cation</name>
        <dbReference type="ChEBI" id="CHEBI:60240"/>
    </cofactor>
    <text evidence="7">Binds 1 divalent metal cation per subunit.</text>
</comment>
<dbReference type="GO" id="GO:0004309">
    <property type="term" value="F:exopolyphosphatase activity"/>
    <property type="evidence" value="ECO:0007669"/>
    <property type="project" value="TreeGrafter"/>
</dbReference>
<feature type="binding site" evidence="7">
    <location>
        <position position="9"/>
    </location>
    <ligand>
        <name>a divalent metal cation</name>
        <dbReference type="ChEBI" id="CHEBI:60240"/>
    </ligand>
</feature>
<evidence type="ECO:0000313" key="9">
    <source>
        <dbReference type="EMBL" id="QEG22737.1"/>
    </source>
</evidence>
<dbReference type="InterPro" id="IPR036523">
    <property type="entry name" value="SurE-like_sf"/>
</dbReference>
<evidence type="ECO:0000259" key="8">
    <source>
        <dbReference type="Pfam" id="PF01975"/>
    </source>
</evidence>
<keyword evidence="5 7" id="KW-0547">Nucleotide-binding</keyword>
<dbReference type="Gene3D" id="3.40.1210.10">
    <property type="entry name" value="Survival protein SurE-like phosphatase/nucleotidase"/>
    <property type="match status" value="1"/>
</dbReference>
<accession>A0A5B9P7V3</accession>
<gene>
    <name evidence="9" type="primary">surE_2</name>
    <name evidence="7" type="synonym">surE</name>
    <name evidence="9" type="ORF">MFFC18_26200</name>
</gene>
<dbReference type="PANTHER" id="PTHR30457">
    <property type="entry name" value="5'-NUCLEOTIDASE SURE"/>
    <property type="match status" value="1"/>
</dbReference>
<dbReference type="GO" id="GO:0005737">
    <property type="term" value="C:cytoplasm"/>
    <property type="evidence" value="ECO:0007669"/>
    <property type="project" value="UniProtKB-SubCell"/>
</dbReference>
<dbReference type="AlphaFoldDB" id="A0A5B9P7V3"/>
<keyword evidence="6 7" id="KW-0378">Hydrolase</keyword>
<name>A0A5B9P7V3_9BACT</name>
<dbReference type="STRING" id="980251.GCA_001642875_02090"/>
<keyword evidence="10" id="KW-1185">Reference proteome</keyword>
<dbReference type="GO" id="GO:0008253">
    <property type="term" value="F:5'-nucleotidase activity"/>
    <property type="evidence" value="ECO:0007669"/>
    <property type="project" value="UniProtKB-UniRule"/>
</dbReference>
<evidence type="ECO:0000256" key="6">
    <source>
        <dbReference type="ARBA" id="ARBA00022801"/>
    </source>
</evidence>
<dbReference type="NCBIfam" id="TIGR00087">
    <property type="entry name" value="surE"/>
    <property type="match status" value="1"/>
</dbReference>
<evidence type="ECO:0000256" key="4">
    <source>
        <dbReference type="ARBA" id="ARBA00022723"/>
    </source>
</evidence>
<dbReference type="RefSeq" id="WP_075084518.1">
    <property type="nucleotide sequence ID" value="NZ_CP042912.1"/>
</dbReference>
<dbReference type="Proteomes" id="UP000322214">
    <property type="component" value="Chromosome"/>
</dbReference>
<dbReference type="PANTHER" id="PTHR30457:SF12">
    <property type="entry name" value="5'_3'-NUCLEOTIDASE SURE"/>
    <property type="match status" value="1"/>
</dbReference>
<dbReference type="InterPro" id="IPR030048">
    <property type="entry name" value="SurE"/>
</dbReference>
<feature type="binding site" evidence="7">
    <location>
        <position position="8"/>
    </location>
    <ligand>
        <name>a divalent metal cation</name>
        <dbReference type="ChEBI" id="CHEBI:60240"/>
    </ligand>
</feature>
<comment type="function">
    <text evidence="7">Nucleotidase that shows phosphatase activity on nucleoside 5'-monophosphates.</text>
</comment>
<feature type="domain" description="Survival protein SurE-like phosphatase/nucleotidase" evidence="8">
    <location>
        <begin position="3"/>
        <end position="175"/>
    </location>
</feature>
<dbReference type="KEGG" id="mff:MFFC18_26200"/>
<evidence type="ECO:0000256" key="2">
    <source>
        <dbReference type="ARBA" id="ARBA00011062"/>
    </source>
</evidence>
<keyword evidence="3 7" id="KW-0963">Cytoplasm</keyword>
<sequence length="262" mass="28257">MKILITNDDGFFAEGLQALAAEISKHADVFIVAPSIEQSGISQAITFMRPLNPKPVEDDSDNLIGYTVNGTPADCVKLGLHELCPFKPDLIVSGINNGLNVGVNVCHSGTVGGAFAASMFDVPAISLSVESSDNPLFENVASLAWPTIKRLAEADLPPRTVSNINFPSIVAERNEVTEVLAVPVETNPLGYQFQSGRDPKDKPYFWATNHPAPKPSPFLTDTQAVRQGYVTLSMIAYNPNHNQGNELLATMFASEPSEHHKS</sequence>
<dbReference type="GO" id="GO:0046872">
    <property type="term" value="F:metal ion binding"/>
    <property type="evidence" value="ECO:0007669"/>
    <property type="project" value="UniProtKB-UniRule"/>
</dbReference>
<evidence type="ECO:0000256" key="5">
    <source>
        <dbReference type="ARBA" id="ARBA00022741"/>
    </source>
</evidence>
<dbReference type="SUPFAM" id="SSF64167">
    <property type="entry name" value="SurE-like"/>
    <property type="match status" value="1"/>
</dbReference>
<reference evidence="9 10" key="1">
    <citation type="submission" date="2019-08" db="EMBL/GenBank/DDBJ databases">
        <title>Deep-cultivation of Planctomycetes and their phenomic and genomic characterization uncovers novel biology.</title>
        <authorList>
            <person name="Wiegand S."/>
            <person name="Jogler M."/>
            <person name="Boedeker C."/>
            <person name="Pinto D."/>
            <person name="Vollmers J."/>
            <person name="Rivas-Marin E."/>
            <person name="Kohn T."/>
            <person name="Peeters S.H."/>
            <person name="Heuer A."/>
            <person name="Rast P."/>
            <person name="Oberbeckmann S."/>
            <person name="Bunk B."/>
            <person name="Jeske O."/>
            <person name="Meyerdierks A."/>
            <person name="Storesund J.E."/>
            <person name="Kallscheuer N."/>
            <person name="Luecker S."/>
            <person name="Lage O.M."/>
            <person name="Pohl T."/>
            <person name="Merkel B.J."/>
            <person name="Hornburger P."/>
            <person name="Mueller R.-W."/>
            <person name="Bruemmer F."/>
            <person name="Labrenz M."/>
            <person name="Spormann A.M."/>
            <person name="Op den Camp H."/>
            <person name="Overmann J."/>
            <person name="Amann R."/>
            <person name="Jetten M.S.M."/>
            <person name="Mascher T."/>
            <person name="Medema M.H."/>
            <person name="Devos D.P."/>
            <person name="Kaster A.-K."/>
            <person name="Ovreas L."/>
            <person name="Rohde M."/>
            <person name="Galperin M.Y."/>
            <person name="Jogler C."/>
        </authorList>
    </citation>
    <scope>NUCLEOTIDE SEQUENCE [LARGE SCALE GENOMIC DNA]</scope>
    <source>
        <strain evidence="9 10">FC18</strain>
    </source>
</reference>
<keyword evidence="4 7" id="KW-0479">Metal-binding</keyword>
<feature type="binding site" evidence="7">
    <location>
        <position position="96"/>
    </location>
    <ligand>
        <name>a divalent metal cation</name>
        <dbReference type="ChEBI" id="CHEBI:60240"/>
    </ligand>
</feature>
<proteinExistence type="inferred from homology"/>
<evidence type="ECO:0000256" key="3">
    <source>
        <dbReference type="ARBA" id="ARBA00022490"/>
    </source>
</evidence>
<dbReference type="InterPro" id="IPR002828">
    <property type="entry name" value="SurE-like_Pase/nucleotidase"/>
</dbReference>
<feature type="binding site" evidence="7">
    <location>
        <position position="39"/>
    </location>
    <ligand>
        <name>a divalent metal cation</name>
        <dbReference type="ChEBI" id="CHEBI:60240"/>
    </ligand>
</feature>
<dbReference type="EC" id="3.1.3.5" evidence="7"/>